<organism evidence="1 2">
    <name type="scientific">Planotetraspora phitsanulokensis</name>
    <dbReference type="NCBI Taxonomy" id="575192"/>
    <lineage>
        <taxon>Bacteria</taxon>
        <taxon>Bacillati</taxon>
        <taxon>Actinomycetota</taxon>
        <taxon>Actinomycetes</taxon>
        <taxon>Streptosporangiales</taxon>
        <taxon>Streptosporangiaceae</taxon>
        <taxon>Planotetraspora</taxon>
    </lineage>
</organism>
<protein>
    <submittedName>
        <fullName evidence="1">Uncharacterized protein</fullName>
    </submittedName>
</protein>
<accession>A0A8J3TZZ8</accession>
<name>A0A8J3TZZ8_9ACTN</name>
<reference evidence="1 2" key="1">
    <citation type="submission" date="2021-01" db="EMBL/GenBank/DDBJ databases">
        <title>Whole genome shotgun sequence of Planotetraspora phitsanulokensis NBRC 104273.</title>
        <authorList>
            <person name="Komaki H."/>
            <person name="Tamura T."/>
        </authorList>
    </citation>
    <scope>NUCLEOTIDE SEQUENCE [LARGE SCALE GENOMIC DNA]</scope>
    <source>
        <strain evidence="1 2">NBRC 104273</strain>
    </source>
</reference>
<gene>
    <name evidence="1" type="ORF">Pph01_07720</name>
</gene>
<dbReference type="Proteomes" id="UP000622547">
    <property type="component" value="Unassembled WGS sequence"/>
</dbReference>
<comment type="caution">
    <text evidence="1">The sequence shown here is derived from an EMBL/GenBank/DDBJ whole genome shotgun (WGS) entry which is preliminary data.</text>
</comment>
<keyword evidence="2" id="KW-1185">Reference proteome</keyword>
<evidence type="ECO:0000313" key="2">
    <source>
        <dbReference type="Proteomes" id="UP000622547"/>
    </source>
</evidence>
<dbReference type="EMBL" id="BOOP01000003">
    <property type="protein sequence ID" value="GII35769.1"/>
    <property type="molecule type" value="Genomic_DNA"/>
</dbReference>
<proteinExistence type="predicted"/>
<dbReference type="AlphaFoldDB" id="A0A8J3TZZ8"/>
<evidence type="ECO:0000313" key="1">
    <source>
        <dbReference type="EMBL" id="GII35769.1"/>
    </source>
</evidence>
<sequence>MATLWGEPAAPAAAISETAPHAAVRRVNVSWSVRVMDMVVLLKSGTNPIERTAAIAEPFMASTIADRSDTGPLSC</sequence>